<dbReference type="SMART" id="SM00355">
    <property type="entry name" value="ZnF_C2H2"/>
    <property type="match status" value="3"/>
</dbReference>
<dbReference type="AlphaFoldDB" id="A0A0V1KM13"/>
<sequence length="247" mass="27390">MAAIRVNYPGPFVCQTCKFTETDFARFVNHCTHHALKVNLACSLCGKHFTLINAVASHFPHCKKGTKREGTPIDAPTNMEMHDSTNNTHVCTVCSRAFNSFLGLRLHEKRAHPATFAATSKKFIKHQWTFDHLSEAKEVEDQLSASNSCSVKSFAEALSSKWSEAISMDMAKYLRKKLRRVDLNLNVHNVGMIDGDTSGFLPEVVGKSISLERVGSKRRATRIEEEINGVGVLSTCDTSGFRVETVG</sequence>
<accession>A0A0V1KM13</accession>
<dbReference type="PROSITE" id="PS00028">
    <property type="entry name" value="ZINC_FINGER_C2H2_1"/>
    <property type="match status" value="1"/>
</dbReference>
<keyword evidence="1" id="KW-0863">Zinc-finger</keyword>
<organism evidence="3 4">
    <name type="scientific">Trichinella nativa</name>
    <dbReference type="NCBI Taxonomy" id="6335"/>
    <lineage>
        <taxon>Eukaryota</taxon>
        <taxon>Metazoa</taxon>
        <taxon>Ecdysozoa</taxon>
        <taxon>Nematoda</taxon>
        <taxon>Enoplea</taxon>
        <taxon>Dorylaimia</taxon>
        <taxon>Trichinellida</taxon>
        <taxon>Trichinellidae</taxon>
        <taxon>Trichinella</taxon>
    </lineage>
</organism>
<gene>
    <name evidence="3" type="ORF">T02_4444</name>
</gene>
<dbReference type="GO" id="GO:0008270">
    <property type="term" value="F:zinc ion binding"/>
    <property type="evidence" value="ECO:0007669"/>
    <property type="project" value="UniProtKB-KW"/>
</dbReference>
<protein>
    <recommendedName>
        <fullName evidence="2">C2H2-type domain-containing protein</fullName>
    </recommendedName>
</protein>
<reference evidence="3 4" key="1">
    <citation type="submission" date="2015-05" db="EMBL/GenBank/DDBJ databases">
        <title>Evolution of Trichinella species and genotypes.</title>
        <authorList>
            <person name="Korhonen P.K."/>
            <person name="Edoardo P."/>
            <person name="Giuseppe L.R."/>
            <person name="Gasser R.B."/>
        </authorList>
    </citation>
    <scope>NUCLEOTIDE SEQUENCE [LARGE SCALE GENOMIC DNA]</scope>
    <source>
        <strain evidence="3">ISS10</strain>
    </source>
</reference>
<dbReference type="Proteomes" id="UP000054721">
    <property type="component" value="Unassembled WGS sequence"/>
</dbReference>
<evidence type="ECO:0000313" key="3">
    <source>
        <dbReference type="EMBL" id="KRZ48146.1"/>
    </source>
</evidence>
<evidence type="ECO:0000259" key="2">
    <source>
        <dbReference type="PROSITE" id="PS50157"/>
    </source>
</evidence>
<evidence type="ECO:0000256" key="1">
    <source>
        <dbReference type="PROSITE-ProRule" id="PRU00042"/>
    </source>
</evidence>
<dbReference type="STRING" id="6335.A0A0V1KM13"/>
<name>A0A0V1KM13_9BILA</name>
<dbReference type="InterPro" id="IPR013087">
    <property type="entry name" value="Znf_C2H2_type"/>
</dbReference>
<dbReference type="OrthoDB" id="5931474at2759"/>
<evidence type="ECO:0000313" key="4">
    <source>
        <dbReference type="Proteomes" id="UP000054721"/>
    </source>
</evidence>
<keyword evidence="1" id="KW-0479">Metal-binding</keyword>
<dbReference type="EMBL" id="JYDW01000460">
    <property type="protein sequence ID" value="KRZ48146.1"/>
    <property type="molecule type" value="Genomic_DNA"/>
</dbReference>
<dbReference type="PROSITE" id="PS50157">
    <property type="entry name" value="ZINC_FINGER_C2H2_2"/>
    <property type="match status" value="1"/>
</dbReference>
<keyword evidence="4" id="KW-1185">Reference proteome</keyword>
<proteinExistence type="predicted"/>
<comment type="caution">
    <text evidence="3">The sequence shown here is derived from an EMBL/GenBank/DDBJ whole genome shotgun (WGS) entry which is preliminary data.</text>
</comment>
<feature type="domain" description="C2H2-type" evidence="2">
    <location>
        <begin position="89"/>
        <end position="112"/>
    </location>
</feature>
<keyword evidence="1" id="KW-0862">Zinc</keyword>